<dbReference type="InterPro" id="IPR036291">
    <property type="entry name" value="NAD(P)-bd_dom_sf"/>
</dbReference>
<reference evidence="9 10" key="1">
    <citation type="submission" date="2022-12" db="EMBL/GenBank/DDBJ databases">
        <title>Draft genome sequence of Paenibacillus sp. dW9.</title>
        <authorList>
            <person name="Choi E.-W."/>
            <person name="Kim D.-U."/>
        </authorList>
    </citation>
    <scope>NUCLEOTIDE SEQUENCE [LARGE SCALE GENOMIC DNA]</scope>
    <source>
        <strain evidence="10">dW9</strain>
    </source>
</reference>
<dbReference type="PRINTS" id="PR00732">
    <property type="entry name" value="GLHYDRLASE4"/>
</dbReference>
<evidence type="ECO:0000259" key="8">
    <source>
        <dbReference type="Pfam" id="PF11975"/>
    </source>
</evidence>
<accession>A0ABT4QJD0</accession>
<keyword evidence="10" id="KW-1185">Reference proteome</keyword>
<sequence length="434" mass="47749">MKIVLIGGGSYVFAPTVLEDMIVKHRLAGCELVLVDLQKEAVEAMAAAGKRVARELGVTLTIRCNTERTHALPGADYVIVSASPQGAGRWQMDYDILREAGMPDQARECGGMGGMLNAFRSITLIMDICRDMEKLCPGAVLLDVTNPMPRDVTAVHRYSSIKTVGFCNIAYRGPDGYDFLPRLIGRQKNEVRIVTAGLNHFAWLLEIKDAQTGEDLRPLLERYILEGDWSGQPAGTRKELSVMRRWLMEYGGVAAGSVDHHAEYLPVQPDVHYWTKPPFHGNEAERRQRLLKLKHIANGQTGWEDLFLHGSWEHPVDVAVTLHRGSSSAFDIVNLPNKGNMKQLPDGRIVELPAVVRNGEIAAAIVPDLPEVVAALCRTVSDVHELVVEAAVNGSTETAKLAIELDPAVTDKKAAFTALDQMLKAHSDLLPQFK</sequence>
<comment type="similarity">
    <text evidence="1 7">Belongs to the glycosyl hydrolase 4 family.</text>
</comment>
<evidence type="ECO:0000256" key="6">
    <source>
        <dbReference type="ARBA" id="ARBA00023295"/>
    </source>
</evidence>
<dbReference type="Pfam" id="PF11975">
    <property type="entry name" value="Glyco_hydro_4C"/>
    <property type="match status" value="1"/>
</dbReference>
<evidence type="ECO:0000256" key="5">
    <source>
        <dbReference type="ARBA" id="ARBA00023211"/>
    </source>
</evidence>
<dbReference type="Gene3D" id="3.40.50.720">
    <property type="entry name" value="NAD(P)-binding Rossmann-like Domain"/>
    <property type="match status" value="1"/>
</dbReference>
<evidence type="ECO:0000313" key="10">
    <source>
        <dbReference type="Proteomes" id="UP001527882"/>
    </source>
</evidence>
<feature type="domain" description="Glycosyl hydrolase family 4 C-terminal" evidence="8">
    <location>
        <begin position="196"/>
        <end position="409"/>
    </location>
</feature>
<dbReference type="Gene3D" id="3.90.110.10">
    <property type="entry name" value="Lactate dehydrogenase/glycoside hydrolase, family 4, C-terminal"/>
    <property type="match status" value="1"/>
</dbReference>
<dbReference type="EMBL" id="JAQAGZ010000028">
    <property type="protein sequence ID" value="MCZ8516892.1"/>
    <property type="molecule type" value="Genomic_DNA"/>
</dbReference>
<dbReference type="SUPFAM" id="SSF51735">
    <property type="entry name" value="NAD(P)-binding Rossmann-fold domains"/>
    <property type="match status" value="1"/>
</dbReference>
<comment type="caution">
    <text evidence="9">The sequence shown here is derived from an EMBL/GenBank/DDBJ whole genome shotgun (WGS) entry which is preliminary data.</text>
</comment>
<comment type="cofactor">
    <cofactor evidence="7">
        <name>NAD(+)</name>
        <dbReference type="ChEBI" id="CHEBI:57540"/>
    </cofactor>
    <text evidence="7">Binds 1 NAD(+) per subunit.</text>
</comment>
<dbReference type="InterPro" id="IPR022616">
    <property type="entry name" value="Glyco_hydro_4_C"/>
</dbReference>
<keyword evidence="5" id="KW-0464">Manganese</keyword>
<evidence type="ECO:0000256" key="2">
    <source>
        <dbReference type="ARBA" id="ARBA00022723"/>
    </source>
</evidence>
<dbReference type="InterPro" id="IPR001088">
    <property type="entry name" value="Glyco_hydro_4"/>
</dbReference>
<dbReference type="SUPFAM" id="SSF56327">
    <property type="entry name" value="LDH C-terminal domain-like"/>
    <property type="match status" value="1"/>
</dbReference>
<evidence type="ECO:0000256" key="1">
    <source>
        <dbReference type="ARBA" id="ARBA00010141"/>
    </source>
</evidence>
<dbReference type="RefSeq" id="WP_269885425.1">
    <property type="nucleotide sequence ID" value="NZ_JAQAGZ010000028.1"/>
</dbReference>
<dbReference type="Pfam" id="PF02056">
    <property type="entry name" value="Glyco_hydro_4"/>
    <property type="match status" value="1"/>
</dbReference>
<protein>
    <recommendedName>
        <fullName evidence="8">Glycosyl hydrolase family 4 C-terminal domain-containing protein</fullName>
    </recommendedName>
</protein>
<keyword evidence="3 7" id="KW-0378">Hydrolase</keyword>
<evidence type="ECO:0000256" key="7">
    <source>
        <dbReference type="RuleBase" id="RU361152"/>
    </source>
</evidence>
<evidence type="ECO:0000256" key="4">
    <source>
        <dbReference type="ARBA" id="ARBA00023027"/>
    </source>
</evidence>
<gene>
    <name evidence="9" type="ORF">O9H85_31955</name>
</gene>
<evidence type="ECO:0000256" key="3">
    <source>
        <dbReference type="ARBA" id="ARBA00022801"/>
    </source>
</evidence>
<dbReference type="PANTHER" id="PTHR32092:SF6">
    <property type="entry name" value="ALPHA-GALACTOSIDASE"/>
    <property type="match status" value="1"/>
</dbReference>
<organism evidence="9 10">
    <name type="scientific">Paenibacillus gyeongsangnamensis</name>
    <dbReference type="NCBI Taxonomy" id="3388067"/>
    <lineage>
        <taxon>Bacteria</taxon>
        <taxon>Bacillati</taxon>
        <taxon>Bacillota</taxon>
        <taxon>Bacilli</taxon>
        <taxon>Bacillales</taxon>
        <taxon>Paenibacillaceae</taxon>
        <taxon>Paenibacillus</taxon>
    </lineage>
</organism>
<keyword evidence="2" id="KW-0479">Metal-binding</keyword>
<dbReference type="PANTHER" id="PTHR32092">
    <property type="entry name" value="6-PHOSPHO-BETA-GLUCOSIDASE-RELATED"/>
    <property type="match status" value="1"/>
</dbReference>
<dbReference type="Proteomes" id="UP001527882">
    <property type="component" value="Unassembled WGS sequence"/>
</dbReference>
<keyword evidence="6 7" id="KW-0326">Glycosidase</keyword>
<name>A0ABT4QJD0_9BACL</name>
<proteinExistence type="inferred from homology"/>
<dbReference type="InterPro" id="IPR015955">
    <property type="entry name" value="Lactate_DH/Glyco_Ohase_4_C"/>
</dbReference>
<keyword evidence="4 7" id="KW-0520">NAD</keyword>
<evidence type="ECO:0000313" key="9">
    <source>
        <dbReference type="EMBL" id="MCZ8516892.1"/>
    </source>
</evidence>